<sequence>MKKIPVYFMPGMAASPDIFEHIKLPDEVFETHLLHWEMPIGNEPLTDYARRIAAKIKHENPILIGVSFGGIIVQEMATFLNPQKVVIISSVKSNTEFPRRMKMAKMTKLYKIFPTGMAENFDKFKSLPFSDKVKERFTLYEKFFDRREKEYLDWALEKILLWDRSEPDPHIVHIHGDADEVFPCKYIKDFIPVPGGTHIMIINKFRWLNARLPKILLGENEADANS</sequence>
<name>A0A972FMS8_9FLAO</name>
<dbReference type="GO" id="GO:0016787">
    <property type="term" value="F:hydrolase activity"/>
    <property type="evidence" value="ECO:0007669"/>
    <property type="project" value="UniProtKB-KW"/>
</dbReference>
<accession>A0A972FMS8</accession>
<proteinExistence type="predicted"/>
<dbReference type="EMBL" id="JAAMPU010000104">
    <property type="protein sequence ID" value="NMH28105.1"/>
    <property type="molecule type" value="Genomic_DNA"/>
</dbReference>
<evidence type="ECO:0000313" key="2">
    <source>
        <dbReference type="Proteomes" id="UP000712080"/>
    </source>
</evidence>
<dbReference type="Proteomes" id="UP000712080">
    <property type="component" value="Unassembled WGS sequence"/>
</dbReference>
<dbReference type="InterPro" id="IPR029058">
    <property type="entry name" value="AB_hydrolase_fold"/>
</dbReference>
<protein>
    <submittedName>
        <fullName evidence="1">Alpha/beta hydrolase</fullName>
    </submittedName>
</protein>
<gene>
    <name evidence="1" type="ORF">G6047_08675</name>
</gene>
<reference evidence="1" key="1">
    <citation type="submission" date="2020-02" db="EMBL/GenBank/DDBJ databases">
        <title>Flavobacterium sp. genome.</title>
        <authorList>
            <person name="Jung H.S."/>
            <person name="Baek J.H."/>
            <person name="Jeon C.O."/>
        </authorList>
    </citation>
    <scope>NUCLEOTIDE SEQUENCE</scope>
    <source>
        <strain evidence="1">SE-s28</strain>
    </source>
</reference>
<dbReference type="SUPFAM" id="SSF53474">
    <property type="entry name" value="alpha/beta-Hydrolases"/>
    <property type="match status" value="1"/>
</dbReference>
<dbReference type="AlphaFoldDB" id="A0A972FMS8"/>
<dbReference type="Gene3D" id="3.40.50.1820">
    <property type="entry name" value="alpha/beta hydrolase"/>
    <property type="match status" value="1"/>
</dbReference>
<dbReference type="RefSeq" id="WP_169527213.1">
    <property type="nucleotide sequence ID" value="NZ_JAAMPU010000104.1"/>
</dbReference>
<keyword evidence="1" id="KW-0378">Hydrolase</keyword>
<comment type="caution">
    <text evidence="1">The sequence shown here is derived from an EMBL/GenBank/DDBJ whole genome shotgun (WGS) entry which is preliminary data.</text>
</comment>
<evidence type="ECO:0000313" key="1">
    <source>
        <dbReference type="EMBL" id="NMH28105.1"/>
    </source>
</evidence>
<organism evidence="1 2">
    <name type="scientific">Flavobacterium silvaticum</name>
    <dbReference type="NCBI Taxonomy" id="1852020"/>
    <lineage>
        <taxon>Bacteria</taxon>
        <taxon>Pseudomonadati</taxon>
        <taxon>Bacteroidota</taxon>
        <taxon>Flavobacteriia</taxon>
        <taxon>Flavobacteriales</taxon>
        <taxon>Flavobacteriaceae</taxon>
        <taxon>Flavobacterium</taxon>
    </lineage>
</organism>
<keyword evidence="2" id="KW-1185">Reference proteome</keyword>